<sequence>MSEDVSYDQLLARSTDGAALERKIERKKTFASSFNPKNLQSDGSNRLYEHLLVVGPPPVFNTKPVNETTQDESTETYSDDDNSNKDKDDEVSTEEGLLEPRILFIAPACPLLLHEEEFEHVLHFCFPNGLKPHGLKYTRSSMFISQFAFRLSGSTDDTYGICCHFAANPRRIPFFATEQTLIYPFCFCILTKTPILSVHFQYLTYLVLLYNRVVNPDYASRPPKEELKASEEEGESISYLTIEQNTGRWPNTRFPDVFARELLYFGMMKSLPNRDKTIILTENNNHVNLTLTIPHTQPDYINIATPTLDVLFSYLSVEDIVKLYTALLLEHHTIFRSKQLHKLTMAVLAARTILTPFKVEATLLPIIPNDQTFLPILESPVPYICGLVSTSAIGTLTLPDTVCIVDLDKQKVTDTVLSQSGLIVPYHKKLIKNINYLLHENASTIMTPPKRLERKGKTILNPKYEEFFNEISSFMRPSTYLKSHPTKYVFNPPLVENILKLFSGHLVPELESKIKACFVTDSTDSSHPITVFNKDLFLASVEPSQQEFFDAFINTTLFQQYCEGKTDEMQVVKAMMSGTFATDYNSL</sequence>
<dbReference type="PANTHER" id="PTHR15288:SF0">
    <property type="entry name" value="UDENN DOMAIN-CONTAINING PROTEIN"/>
    <property type="match status" value="1"/>
</dbReference>
<dbReference type="EMBL" id="JAPFFF010000019">
    <property type="protein sequence ID" value="KAK8858297.1"/>
    <property type="molecule type" value="Genomic_DNA"/>
</dbReference>
<dbReference type="InterPro" id="IPR001194">
    <property type="entry name" value="cDENN_dom"/>
</dbReference>
<dbReference type="Gene3D" id="3.30.450.200">
    <property type="match status" value="1"/>
</dbReference>
<dbReference type="PANTHER" id="PTHR15288">
    <property type="entry name" value="DENN DOMAIN-CONTAINING PROTEIN 2"/>
    <property type="match status" value="1"/>
</dbReference>
<dbReference type="SMART" id="SM00799">
    <property type="entry name" value="DENN"/>
    <property type="match status" value="1"/>
</dbReference>
<evidence type="ECO:0000313" key="4">
    <source>
        <dbReference type="Proteomes" id="UP001470230"/>
    </source>
</evidence>
<dbReference type="InterPro" id="IPR051942">
    <property type="entry name" value="DENN_domain_containing_2"/>
</dbReference>
<feature type="domain" description="UDENN" evidence="2">
    <location>
        <begin position="84"/>
        <end position="572"/>
    </location>
</feature>
<gene>
    <name evidence="3" type="ORF">M9Y10_013399</name>
</gene>
<feature type="compositionally biased region" description="Acidic residues" evidence="1">
    <location>
        <begin position="69"/>
        <end position="81"/>
    </location>
</feature>
<reference evidence="3 4" key="1">
    <citation type="submission" date="2024-04" db="EMBL/GenBank/DDBJ databases">
        <title>Tritrichomonas musculus Genome.</title>
        <authorList>
            <person name="Alves-Ferreira E."/>
            <person name="Grigg M."/>
            <person name="Lorenzi H."/>
            <person name="Galac M."/>
        </authorList>
    </citation>
    <scope>NUCLEOTIDE SEQUENCE [LARGE SCALE GENOMIC DNA]</scope>
    <source>
        <strain evidence="3 4">EAF2021</strain>
    </source>
</reference>
<evidence type="ECO:0000313" key="3">
    <source>
        <dbReference type="EMBL" id="KAK8858297.1"/>
    </source>
</evidence>
<dbReference type="Proteomes" id="UP001470230">
    <property type="component" value="Unassembled WGS sequence"/>
</dbReference>
<dbReference type="InterPro" id="IPR037516">
    <property type="entry name" value="Tripartite_DENN"/>
</dbReference>
<dbReference type="InterPro" id="IPR043153">
    <property type="entry name" value="DENN_C"/>
</dbReference>
<keyword evidence="4" id="KW-1185">Reference proteome</keyword>
<feature type="region of interest" description="Disordered" evidence="1">
    <location>
        <begin position="58"/>
        <end position="94"/>
    </location>
</feature>
<evidence type="ECO:0000256" key="1">
    <source>
        <dbReference type="SAM" id="MobiDB-lite"/>
    </source>
</evidence>
<dbReference type="Gene3D" id="3.40.50.11500">
    <property type="match status" value="1"/>
</dbReference>
<proteinExistence type="predicted"/>
<organism evidence="3 4">
    <name type="scientific">Tritrichomonas musculus</name>
    <dbReference type="NCBI Taxonomy" id="1915356"/>
    <lineage>
        <taxon>Eukaryota</taxon>
        <taxon>Metamonada</taxon>
        <taxon>Parabasalia</taxon>
        <taxon>Tritrichomonadida</taxon>
        <taxon>Tritrichomonadidae</taxon>
        <taxon>Tritrichomonas</taxon>
    </lineage>
</organism>
<accession>A0ABR2I7W3</accession>
<dbReference type="PROSITE" id="PS50211">
    <property type="entry name" value="DENN"/>
    <property type="match status" value="1"/>
</dbReference>
<dbReference type="Pfam" id="PF02141">
    <property type="entry name" value="DENN"/>
    <property type="match status" value="1"/>
</dbReference>
<name>A0ABR2I7W3_9EUKA</name>
<protein>
    <recommendedName>
        <fullName evidence="2">UDENN domain-containing protein</fullName>
    </recommendedName>
</protein>
<evidence type="ECO:0000259" key="2">
    <source>
        <dbReference type="PROSITE" id="PS50211"/>
    </source>
</evidence>
<comment type="caution">
    <text evidence="3">The sequence shown here is derived from an EMBL/GenBank/DDBJ whole genome shotgun (WGS) entry which is preliminary data.</text>
</comment>